<dbReference type="Proteomes" id="UP000035553">
    <property type="component" value="Unassembled WGS sequence"/>
</dbReference>
<comment type="subcellular location">
    <subcellularLocation>
        <location evidence="1">Cell membrane</location>
        <topology evidence="1">Peripheral membrane protein</topology>
    </subcellularLocation>
</comment>
<dbReference type="EMBL" id="AFVQ02000031">
    <property type="protein sequence ID" value="KLI03506.1"/>
    <property type="molecule type" value="Genomic_DNA"/>
</dbReference>
<keyword evidence="6" id="KW-0067">ATP-binding</keyword>
<gene>
    <name evidence="9" type="ORF">SINU_02450</name>
</gene>
<evidence type="ECO:0000256" key="4">
    <source>
        <dbReference type="ARBA" id="ARBA00022475"/>
    </source>
</evidence>
<feature type="domain" description="ABC transporter" evidence="8">
    <location>
        <begin position="8"/>
        <end position="259"/>
    </location>
</feature>
<evidence type="ECO:0000256" key="7">
    <source>
        <dbReference type="ARBA" id="ARBA00023136"/>
    </source>
</evidence>
<dbReference type="InterPro" id="IPR017871">
    <property type="entry name" value="ABC_transporter-like_CS"/>
</dbReference>
<dbReference type="CDD" id="cd03257">
    <property type="entry name" value="ABC_NikE_OppD_transporters"/>
    <property type="match status" value="2"/>
</dbReference>
<dbReference type="PROSITE" id="PS50893">
    <property type="entry name" value="ABC_TRANSPORTER_2"/>
    <property type="match status" value="2"/>
</dbReference>
<evidence type="ECO:0000256" key="6">
    <source>
        <dbReference type="ARBA" id="ARBA00022840"/>
    </source>
</evidence>
<dbReference type="Pfam" id="PF08352">
    <property type="entry name" value="oligo_HPY"/>
    <property type="match status" value="2"/>
</dbReference>
<dbReference type="Pfam" id="PF00005">
    <property type="entry name" value="ABC_tran"/>
    <property type="match status" value="2"/>
</dbReference>
<evidence type="ECO:0000256" key="1">
    <source>
        <dbReference type="ARBA" id="ARBA00004202"/>
    </source>
</evidence>
<evidence type="ECO:0000313" key="10">
    <source>
        <dbReference type="Proteomes" id="UP000035553"/>
    </source>
</evidence>
<sequence length="677" mass="75426">MMEEKALLEIEDLNLSFDTYGGEIRAIRGVNLSLRKGEILGLVGESGSGKSTLAKAIIGVLPKQNTRIKKGRIWYKGLNLAGEKERVLRRVRGRGISMIFQDPMTSLNPTMTVGNQIMEAVKTHQKLPSTEAKEKVLRLLQRVGIKDASLRMKQYPHQFSGGMRQRAMIAIALACKPDILLADEPTTALDVTVQAQIIELLKDIQKENGMSIIFISHDLGVIANVADRVAVMYAGKIVEIGASTDIFYHSKHPYSWGLLSATPSLETTGDVLYTIPGTPPNLQLPIQGDAFAPRNKYAMKIDQIKQPPMFRVSDTHFAATWLLHPEAPAVDAPKEIRMRGKQAESKRRFENMGDEKIRHTDKVMLEVSHLKKSFSNGGSLLHAVDDLSLKLYQGETFGLVGESGCGKSTLGRTIMGLYKASGGTIRLEDQSMGTHYGKQMKREFHQKVQMIFQDPYSSLDPHLMIGQIVAEGIILNDLAKNKKDLEQQVAELLTTVGLDPNFAWRYPYELSGGQRQRVGIARALAVQPELIIADEPISALDVSIQAQIVNLLKKLQKERGLTLLFIAHDLSMVKYISDRIGVMYAGKIVELAQADDLYHCPLHPYTEALISAIPQADPLREQHKKRLIFQPDRQKTGAASKKRLRQIIPGHFVSCDESEVSVLKDKYERLTQSKIRG</sequence>
<dbReference type="AlphaFoldDB" id="A0A0U1QS43"/>
<evidence type="ECO:0000256" key="3">
    <source>
        <dbReference type="ARBA" id="ARBA00022448"/>
    </source>
</evidence>
<dbReference type="NCBIfam" id="TIGR01727">
    <property type="entry name" value="oligo_HPY"/>
    <property type="match status" value="1"/>
</dbReference>
<dbReference type="PANTHER" id="PTHR43297:SF2">
    <property type="entry name" value="DIPEPTIDE TRANSPORT ATP-BINDING PROTEIN DPPD"/>
    <property type="match status" value="1"/>
</dbReference>
<keyword evidence="7" id="KW-0472">Membrane</keyword>
<comment type="similarity">
    <text evidence="2">Belongs to the ABC transporter superfamily.</text>
</comment>
<dbReference type="GO" id="GO:0016887">
    <property type="term" value="F:ATP hydrolysis activity"/>
    <property type="evidence" value="ECO:0007669"/>
    <property type="project" value="InterPro"/>
</dbReference>
<evidence type="ECO:0000256" key="5">
    <source>
        <dbReference type="ARBA" id="ARBA00022741"/>
    </source>
</evidence>
<dbReference type="InterPro" id="IPR050388">
    <property type="entry name" value="ABC_Ni/Peptide_Import"/>
</dbReference>
<evidence type="ECO:0000256" key="2">
    <source>
        <dbReference type="ARBA" id="ARBA00005417"/>
    </source>
</evidence>
<dbReference type="NCBIfam" id="NF007739">
    <property type="entry name" value="PRK10419.1"/>
    <property type="match status" value="2"/>
</dbReference>
<keyword evidence="5" id="KW-0547">Nucleotide-binding</keyword>
<dbReference type="GO" id="GO:0015833">
    <property type="term" value="P:peptide transport"/>
    <property type="evidence" value="ECO:0007669"/>
    <property type="project" value="InterPro"/>
</dbReference>
<dbReference type="PANTHER" id="PTHR43297">
    <property type="entry name" value="OLIGOPEPTIDE TRANSPORT ATP-BINDING PROTEIN APPD"/>
    <property type="match status" value="1"/>
</dbReference>
<proteinExistence type="inferred from homology"/>
<dbReference type="GO" id="GO:0005524">
    <property type="term" value="F:ATP binding"/>
    <property type="evidence" value="ECO:0007669"/>
    <property type="project" value="UniProtKB-KW"/>
</dbReference>
<dbReference type="InterPro" id="IPR003439">
    <property type="entry name" value="ABC_transporter-like_ATP-bd"/>
</dbReference>
<reference evidence="9 10" key="1">
    <citation type="journal article" date="2011" name="J. Bacteriol.">
        <title>Draft genome sequence of Sporolactobacillus inulinus strain CASD, an efficient D-lactic acid-producing bacterium with high-concentration lactate tolerance capability.</title>
        <authorList>
            <person name="Yu B."/>
            <person name="Su F."/>
            <person name="Wang L."/>
            <person name="Xu K."/>
            <person name="Zhao B."/>
            <person name="Xu P."/>
        </authorList>
    </citation>
    <scope>NUCLEOTIDE SEQUENCE [LARGE SCALE GENOMIC DNA]</scope>
    <source>
        <strain evidence="9 10">CASD</strain>
    </source>
</reference>
<evidence type="ECO:0000313" key="9">
    <source>
        <dbReference type="EMBL" id="KLI03506.1"/>
    </source>
</evidence>
<dbReference type="GO" id="GO:0005886">
    <property type="term" value="C:plasma membrane"/>
    <property type="evidence" value="ECO:0007669"/>
    <property type="project" value="UniProtKB-SubCell"/>
</dbReference>
<dbReference type="SUPFAM" id="SSF52540">
    <property type="entry name" value="P-loop containing nucleoside triphosphate hydrolases"/>
    <property type="match status" value="2"/>
</dbReference>
<comment type="caution">
    <text evidence="9">The sequence shown here is derived from an EMBL/GenBank/DDBJ whole genome shotgun (WGS) entry which is preliminary data.</text>
</comment>
<keyword evidence="3" id="KW-0813">Transport</keyword>
<dbReference type="STRING" id="1069536.SINU_02450"/>
<dbReference type="InterPro" id="IPR027417">
    <property type="entry name" value="P-loop_NTPase"/>
</dbReference>
<dbReference type="SMART" id="SM00382">
    <property type="entry name" value="AAA"/>
    <property type="match status" value="2"/>
</dbReference>
<keyword evidence="4" id="KW-1003">Cell membrane</keyword>
<dbReference type="PROSITE" id="PS00211">
    <property type="entry name" value="ABC_TRANSPORTER_1"/>
    <property type="match status" value="2"/>
</dbReference>
<evidence type="ECO:0000259" key="8">
    <source>
        <dbReference type="PROSITE" id="PS50893"/>
    </source>
</evidence>
<dbReference type="InterPro" id="IPR003593">
    <property type="entry name" value="AAA+_ATPase"/>
</dbReference>
<organism evidence="9 10">
    <name type="scientific">Sporolactobacillus inulinus CASD</name>
    <dbReference type="NCBI Taxonomy" id="1069536"/>
    <lineage>
        <taxon>Bacteria</taxon>
        <taxon>Bacillati</taxon>
        <taxon>Bacillota</taxon>
        <taxon>Bacilli</taxon>
        <taxon>Bacillales</taxon>
        <taxon>Sporolactobacillaceae</taxon>
        <taxon>Sporolactobacillus</taxon>
    </lineage>
</organism>
<name>A0A0U1QS43_9BACL</name>
<dbReference type="FunFam" id="3.40.50.300:FF:000016">
    <property type="entry name" value="Oligopeptide ABC transporter ATP-binding component"/>
    <property type="match status" value="2"/>
</dbReference>
<dbReference type="NCBIfam" id="NF008453">
    <property type="entry name" value="PRK11308.1"/>
    <property type="match status" value="2"/>
</dbReference>
<accession>A0A0U1QS43</accession>
<dbReference type="Gene3D" id="3.40.50.300">
    <property type="entry name" value="P-loop containing nucleotide triphosphate hydrolases"/>
    <property type="match status" value="2"/>
</dbReference>
<feature type="domain" description="ABC transporter" evidence="8">
    <location>
        <begin position="365"/>
        <end position="610"/>
    </location>
</feature>
<protein>
    <recommendedName>
        <fullName evidence="8">ABC transporter domain-containing protein</fullName>
    </recommendedName>
</protein>
<dbReference type="InterPro" id="IPR013563">
    <property type="entry name" value="Oligopep_ABC_C"/>
</dbReference>
<keyword evidence="10" id="KW-1185">Reference proteome</keyword>